<dbReference type="EMBL" id="JBHUEN010000021">
    <property type="protein sequence ID" value="MFD1881855.1"/>
    <property type="molecule type" value="Genomic_DNA"/>
</dbReference>
<feature type="compositionally biased region" description="Low complexity" evidence="1">
    <location>
        <begin position="264"/>
        <end position="302"/>
    </location>
</feature>
<dbReference type="Pfam" id="PF06812">
    <property type="entry name" value="ImpA_N"/>
    <property type="match status" value="1"/>
</dbReference>
<accession>A0ABW4R772</accession>
<reference evidence="4" key="1">
    <citation type="journal article" date="2019" name="Int. J. Syst. Evol. Microbiol.">
        <title>The Global Catalogue of Microorganisms (GCM) 10K type strain sequencing project: providing services to taxonomists for standard genome sequencing and annotation.</title>
        <authorList>
            <consortium name="The Broad Institute Genomics Platform"/>
            <consortium name="The Broad Institute Genome Sequencing Center for Infectious Disease"/>
            <person name="Wu L."/>
            <person name="Ma J."/>
        </authorList>
    </citation>
    <scope>NUCLEOTIDE SEQUENCE [LARGE SCALE GENOMIC DNA]</scope>
    <source>
        <strain evidence="4">CCUG 56029</strain>
    </source>
</reference>
<name>A0ABW4R772_9RHOB</name>
<dbReference type="RefSeq" id="WP_379142055.1">
    <property type="nucleotide sequence ID" value="NZ_JBHUEN010000021.1"/>
</dbReference>
<dbReference type="Proteomes" id="UP001597213">
    <property type="component" value="Unassembled WGS sequence"/>
</dbReference>
<feature type="region of interest" description="Disordered" evidence="1">
    <location>
        <begin position="394"/>
        <end position="413"/>
    </location>
</feature>
<organism evidence="3 4">
    <name type="scientific">Paracoccus pacificus</name>
    <dbReference type="NCBI Taxonomy" id="1463598"/>
    <lineage>
        <taxon>Bacteria</taxon>
        <taxon>Pseudomonadati</taxon>
        <taxon>Pseudomonadota</taxon>
        <taxon>Alphaproteobacteria</taxon>
        <taxon>Rhodobacterales</taxon>
        <taxon>Paracoccaceae</taxon>
        <taxon>Paracoccus</taxon>
    </lineage>
</organism>
<evidence type="ECO:0000313" key="3">
    <source>
        <dbReference type="EMBL" id="MFD1881855.1"/>
    </source>
</evidence>
<protein>
    <submittedName>
        <fullName evidence="3">ImpA family type VI secretion system protein</fullName>
    </submittedName>
</protein>
<feature type="region of interest" description="Disordered" evidence="1">
    <location>
        <begin position="263"/>
        <end position="302"/>
    </location>
</feature>
<dbReference type="InterPro" id="IPR010657">
    <property type="entry name" value="ImpA_N"/>
</dbReference>
<evidence type="ECO:0000256" key="1">
    <source>
        <dbReference type="SAM" id="MobiDB-lite"/>
    </source>
</evidence>
<evidence type="ECO:0000313" key="4">
    <source>
        <dbReference type="Proteomes" id="UP001597213"/>
    </source>
</evidence>
<evidence type="ECO:0000259" key="2">
    <source>
        <dbReference type="Pfam" id="PF06812"/>
    </source>
</evidence>
<keyword evidence="4" id="KW-1185">Reference proteome</keyword>
<comment type="caution">
    <text evidence="3">The sequence shown here is derived from an EMBL/GenBank/DDBJ whole genome shotgun (WGS) entry which is preliminary data.</text>
</comment>
<sequence length="467" mass="51113">MALEWLLEPVSGERPCGPDLEREDVPEFVDYYYEAESRLPERYFVPAVQGTDGEGSEEQVFDPRSVNLRQEWAEIEPLLRQSRDLRLLTLLARFQILAGRLGDFADTLDATAGLMQKWLVEVHPVITHSATDRRNALDELGNQTTVVMPLLHLPLTNAREVTLRRYLAAQNAVSRRATEQDADTGQLLSALRNGANDAEITRLHTDLNRVAGALDRIVRLSGQHPTNPFAPEVGDTVRAIADMQALIAQARPALRPWNRDDAEVAANAAERAEQPAAQAGPTPAQGEGSGIPAPAVQPSAPAPSARVAAITDRAQARVTLEECERWLVRHDPSSPVILLLTQARLLFGRPLTEALESLLPADAPRAVISFASETGFSLNMDRLRSLSQAALGGFDAETGAGSDRPPEPPTIAGHRDVAEHLRAIEDFYRRAEPASPIPILLARGREMMDKGFDMIVTELIPRAEPKA</sequence>
<dbReference type="InterPro" id="IPR017740">
    <property type="entry name" value="TssA-like"/>
</dbReference>
<feature type="domain" description="ImpA N-terminal" evidence="2">
    <location>
        <begin position="7"/>
        <end position="140"/>
    </location>
</feature>
<gene>
    <name evidence="3" type="ORF">ACFSCT_09020</name>
</gene>
<proteinExistence type="predicted"/>
<dbReference type="PANTHER" id="PTHR37951">
    <property type="entry name" value="CYTOPLASMIC PROTEIN-RELATED"/>
    <property type="match status" value="1"/>
</dbReference>
<dbReference type="PANTHER" id="PTHR37951:SF1">
    <property type="entry name" value="TYPE VI SECRETION SYSTEM COMPONENT TSSA1"/>
    <property type="match status" value="1"/>
</dbReference>